<feature type="domain" description="SLH" evidence="2">
    <location>
        <begin position="402"/>
        <end position="458"/>
    </location>
</feature>
<comment type="caution">
    <text evidence="3">The sequence shown here is derived from an EMBL/GenBank/DDBJ whole genome shotgun (WGS) entry which is preliminary data.</text>
</comment>
<dbReference type="Proteomes" id="UP001519342">
    <property type="component" value="Unassembled WGS sequence"/>
</dbReference>
<evidence type="ECO:0000259" key="2">
    <source>
        <dbReference type="PROSITE" id="PS51272"/>
    </source>
</evidence>
<keyword evidence="1" id="KW-0732">Signal</keyword>
<evidence type="ECO:0000313" key="4">
    <source>
        <dbReference type="Proteomes" id="UP001519342"/>
    </source>
</evidence>
<reference evidence="3 4" key="1">
    <citation type="submission" date="2021-03" db="EMBL/GenBank/DDBJ databases">
        <title>Genomic Encyclopedia of Type Strains, Phase IV (KMG-IV): sequencing the most valuable type-strain genomes for metagenomic binning, comparative biology and taxonomic classification.</title>
        <authorList>
            <person name="Goeker M."/>
        </authorList>
    </citation>
    <scope>NUCLEOTIDE SEQUENCE [LARGE SCALE GENOMIC DNA]</scope>
    <source>
        <strain evidence="3 4">DSM 24004</strain>
    </source>
</reference>
<dbReference type="PROSITE" id="PS51272">
    <property type="entry name" value="SLH"/>
    <property type="match status" value="1"/>
</dbReference>
<proteinExistence type="predicted"/>
<dbReference type="InterPro" id="IPR001119">
    <property type="entry name" value="SLH_dom"/>
</dbReference>
<dbReference type="Pfam" id="PF00395">
    <property type="entry name" value="SLH"/>
    <property type="match status" value="2"/>
</dbReference>
<protein>
    <recommendedName>
        <fullName evidence="2">SLH domain-containing protein</fullName>
    </recommendedName>
</protein>
<feature type="signal peptide" evidence="1">
    <location>
        <begin position="1"/>
        <end position="23"/>
    </location>
</feature>
<evidence type="ECO:0000313" key="3">
    <source>
        <dbReference type="EMBL" id="MBP1926189.1"/>
    </source>
</evidence>
<feature type="chain" id="PRO_5045992564" description="SLH domain-containing protein" evidence="1">
    <location>
        <begin position="24"/>
        <end position="458"/>
    </location>
</feature>
<sequence>MKLIRKIICIALIISLITSFVHAFSFTNGIVRPTVFEIQKSIEEKYGLNIILPQNSNKYINIEECMTVVESSLNRFPDGVIKEITDSYLNKGIKTNLVINKTDNNLIESPATYRRTNSSVNITINILTNNFYGASDVVSLDGIMFEISHFICDYLFDVYGYDNLELGFNKLNLGYEYGTWGLGYDKVFINQSSATNLSEDISDLIWYAENYPEKVLNVSLGKKETIHNKVEFLAQVMDICFESVTPQTKLWLDSIPGSPDVWAENDINKMFEVGLIPKDFLGMYESYISREDFCTLALNLVKLKIGEDKFYQHFEISKPQKSLVINPVNGEIIIDDIISDVFYDINLCKNKDDIYEAYKIGLISDFEGNKFNPEAQITRLEAAKISTAICEKFGIEISEYDLSHFDDMTDLSELEKPYIYFAVSRGILRGYSNKIMPNEYCTYQEAYIMLNRVYELNN</sequence>
<name>A0ABS4GES5_9FIRM</name>
<organism evidence="3 4">
    <name type="scientific">Sedimentibacter acidaminivorans</name>
    <dbReference type="NCBI Taxonomy" id="913099"/>
    <lineage>
        <taxon>Bacteria</taxon>
        <taxon>Bacillati</taxon>
        <taxon>Bacillota</taxon>
        <taxon>Tissierellia</taxon>
        <taxon>Sedimentibacter</taxon>
    </lineage>
</organism>
<accession>A0ABS4GES5</accession>
<keyword evidence="4" id="KW-1185">Reference proteome</keyword>
<dbReference type="EMBL" id="JAGGKS010000005">
    <property type="protein sequence ID" value="MBP1926189.1"/>
    <property type="molecule type" value="Genomic_DNA"/>
</dbReference>
<dbReference type="RefSeq" id="WP_209511916.1">
    <property type="nucleotide sequence ID" value="NZ_JAGGKS010000005.1"/>
</dbReference>
<evidence type="ECO:0000256" key="1">
    <source>
        <dbReference type="SAM" id="SignalP"/>
    </source>
</evidence>
<gene>
    <name evidence="3" type="ORF">J2Z76_002053</name>
</gene>